<protein>
    <recommendedName>
        <fullName evidence="3">Polyketide cyclase / dehydrase and lipid transport</fullName>
    </recommendedName>
</protein>
<keyword evidence="2" id="KW-1185">Reference proteome</keyword>
<sequence>MPVVEALRIVPVDPATAFAVSQTSGAIRLRWDRFITAQRHLDGATAPAKGVRTLTEQRFGLRMVSRYVSFRPPTSVGFTMESGPWFFASMGGGWRFAPAPDRPGHTLARWRYNFTCRPARLAPVAERIGAVLLQREIDRRIDGFVDGCADPVVLAACRPG</sequence>
<dbReference type="Pfam" id="PF10604">
    <property type="entry name" value="Polyketide_cyc2"/>
    <property type="match status" value="1"/>
</dbReference>
<dbReference type="InterPro" id="IPR023393">
    <property type="entry name" value="START-like_dom_sf"/>
</dbReference>
<name>A0ABP7D2R8_9ACTN</name>
<proteinExistence type="predicted"/>
<accession>A0ABP7D2R8</accession>
<reference evidence="2" key="1">
    <citation type="journal article" date="2019" name="Int. J. Syst. Evol. Microbiol.">
        <title>The Global Catalogue of Microorganisms (GCM) 10K type strain sequencing project: providing services to taxonomists for standard genome sequencing and annotation.</title>
        <authorList>
            <consortium name="The Broad Institute Genomics Platform"/>
            <consortium name="The Broad Institute Genome Sequencing Center for Infectious Disease"/>
            <person name="Wu L."/>
            <person name="Ma J."/>
        </authorList>
    </citation>
    <scope>NUCLEOTIDE SEQUENCE [LARGE SCALE GENOMIC DNA]</scope>
    <source>
        <strain evidence="2">JCM 16548</strain>
    </source>
</reference>
<dbReference type="SUPFAM" id="SSF55961">
    <property type="entry name" value="Bet v1-like"/>
    <property type="match status" value="1"/>
</dbReference>
<gene>
    <name evidence="1" type="ORF">GCM10022204_14030</name>
</gene>
<dbReference type="EMBL" id="BAAAYX010000003">
    <property type="protein sequence ID" value="GAA3698796.1"/>
    <property type="molecule type" value="Genomic_DNA"/>
</dbReference>
<evidence type="ECO:0000313" key="2">
    <source>
        <dbReference type="Proteomes" id="UP001500051"/>
    </source>
</evidence>
<comment type="caution">
    <text evidence="1">The sequence shown here is derived from an EMBL/GenBank/DDBJ whole genome shotgun (WGS) entry which is preliminary data.</text>
</comment>
<evidence type="ECO:0008006" key="3">
    <source>
        <dbReference type="Google" id="ProtNLM"/>
    </source>
</evidence>
<dbReference type="Proteomes" id="UP001500051">
    <property type="component" value="Unassembled WGS sequence"/>
</dbReference>
<organism evidence="1 2">
    <name type="scientific">Microlunatus aurantiacus</name>
    <dbReference type="NCBI Taxonomy" id="446786"/>
    <lineage>
        <taxon>Bacteria</taxon>
        <taxon>Bacillati</taxon>
        <taxon>Actinomycetota</taxon>
        <taxon>Actinomycetes</taxon>
        <taxon>Propionibacteriales</taxon>
        <taxon>Propionibacteriaceae</taxon>
        <taxon>Microlunatus</taxon>
    </lineage>
</organism>
<dbReference type="InterPro" id="IPR019587">
    <property type="entry name" value="Polyketide_cyclase/dehydratase"/>
</dbReference>
<dbReference type="Gene3D" id="3.30.530.20">
    <property type="match status" value="1"/>
</dbReference>
<evidence type="ECO:0000313" key="1">
    <source>
        <dbReference type="EMBL" id="GAA3698796.1"/>
    </source>
</evidence>
<dbReference type="RefSeq" id="WP_344811595.1">
    <property type="nucleotide sequence ID" value="NZ_BAAAYX010000003.1"/>
</dbReference>